<keyword evidence="7" id="KW-0256">Endoplasmic reticulum</keyword>
<evidence type="ECO:0000256" key="2">
    <source>
        <dbReference type="ARBA" id="ARBA00004174"/>
    </source>
</evidence>
<feature type="transmembrane region" description="Helical" evidence="15">
    <location>
        <begin position="12"/>
        <end position="29"/>
    </location>
</feature>
<keyword evidence="15" id="KW-0812">Transmembrane</keyword>
<keyword evidence="8" id="KW-0492">Microsome</keyword>
<evidence type="ECO:0000256" key="6">
    <source>
        <dbReference type="ARBA" id="ARBA00022723"/>
    </source>
</evidence>
<dbReference type="Proteomes" id="UP000051574">
    <property type="component" value="Unassembled WGS sequence"/>
</dbReference>
<evidence type="ECO:0000256" key="1">
    <source>
        <dbReference type="ARBA" id="ARBA00001971"/>
    </source>
</evidence>
<evidence type="ECO:0000256" key="8">
    <source>
        <dbReference type="ARBA" id="ARBA00022848"/>
    </source>
</evidence>
<evidence type="ECO:0000256" key="13">
    <source>
        <dbReference type="PIRSR" id="PIRSR602401-1"/>
    </source>
</evidence>
<evidence type="ECO:0000256" key="15">
    <source>
        <dbReference type="SAM" id="Phobius"/>
    </source>
</evidence>
<keyword evidence="17" id="KW-1185">Reference proteome</keyword>
<dbReference type="OrthoDB" id="2789670at2759"/>
<dbReference type="FunFam" id="1.10.630.10:FF:000042">
    <property type="entry name" value="Cytochrome P450"/>
    <property type="match status" value="1"/>
</dbReference>
<dbReference type="PANTHER" id="PTHR24292">
    <property type="entry name" value="CYTOCHROME P450"/>
    <property type="match status" value="1"/>
</dbReference>
<comment type="subcellular location">
    <subcellularLocation>
        <location evidence="3">Endoplasmic reticulum membrane</location>
        <topology evidence="3">Peripheral membrane protein</topology>
    </subcellularLocation>
    <subcellularLocation>
        <location evidence="2">Microsome membrane</location>
        <topology evidence="2">Peripheral membrane protein</topology>
    </subcellularLocation>
</comment>
<feature type="binding site" description="axial binding residue" evidence="13">
    <location>
        <position position="453"/>
    </location>
    <ligand>
        <name>heme</name>
        <dbReference type="ChEBI" id="CHEBI:30413"/>
    </ligand>
    <ligandPart>
        <name>Fe</name>
        <dbReference type="ChEBI" id="CHEBI:18248"/>
    </ligandPart>
</feature>
<dbReference type="PRINTS" id="PR00385">
    <property type="entry name" value="P450"/>
</dbReference>
<evidence type="ECO:0000256" key="14">
    <source>
        <dbReference type="RuleBase" id="RU000461"/>
    </source>
</evidence>
<dbReference type="Pfam" id="PF00067">
    <property type="entry name" value="p450"/>
    <property type="match status" value="1"/>
</dbReference>
<accession>A0A0T6B6B5</accession>
<keyword evidence="9 14" id="KW-0560">Oxidoreductase</keyword>
<keyword evidence="12 15" id="KW-0472">Membrane</keyword>
<evidence type="ECO:0000256" key="12">
    <source>
        <dbReference type="ARBA" id="ARBA00023136"/>
    </source>
</evidence>
<evidence type="ECO:0000256" key="5">
    <source>
        <dbReference type="ARBA" id="ARBA00022617"/>
    </source>
</evidence>
<dbReference type="EMBL" id="LJIG01009517">
    <property type="protein sequence ID" value="KRT82922.1"/>
    <property type="molecule type" value="Genomic_DNA"/>
</dbReference>
<sequence>PFVIKTKMSCAIELIVGLVTLILLFFLYVKYSQSYWKRKGVPYIEPTSIYGNAGNIFLPKRGLMLEFKEFYETFKKRNEKFGGVYIFTEPVFVPVDLDLLKRIMAKDFNHFLGRGFVFNEKHDPLAANLFNTEGEKWKTMRVKLTPTFTSGKMKYMFKTLLDCGDPMVQHINNVSKKGEPLDIKEILACYTTDVIGSCAFGIECNSFKDPDAEFRVYGRKMFAAGVRDTILQFIVVCAPSLIHYLPLSFTHSDVEKFFINSVKSILDYRRSNDVKRNDFMQMFLALQQKAEADGTEPFTLNEIAAQAFIFFLAGFETSSTTMTFCLHELAFNPDIQEKLREEIKEAYKKCNGELTYDVVMEMKYLDQVVNETLRKYPPVPFLNRVCSLDYKIPDTNVTLTKGTKVFISGLGIHRDEEYYPNPDKFDPERFSDENKASIPNFAYIPFGEGPRICIGLRFGMMQTKTGLSMILNNYRLTPGENEVYDMPFNSKSFILTKDGPVMLKAEKISA</sequence>
<dbReference type="PRINTS" id="PR00463">
    <property type="entry name" value="EP450I"/>
</dbReference>
<feature type="non-terminal residue" evidence="16">
    <location>
        <position position="1"/>
    </location>
</feature>
<keyword evidence="10 13" id="KW-0408">Iron</keyword>
<gene>
    <name evidence="16" type="ORF">AMK59_3437</name>
</gene>
<dbReference type="GO" id="GO:0005506">
    <property type="term" value="F:iron ion binding"/>
    <property type="evidence" value="ECO:0007669"/>
    <property type="project" value="InterPro"/>
</dbReference>
<evidence type="ECO:0000313" key="16">
    <source>
        <dbReference type="EMBL" id="KRT82922.1"/>
    </source>
</evidence>
<dbReference type="GO" id="GO:0016705">
    <property type="term" value="F:oxidoreductase activity, acting on paired donors, with incorporation or reduction of molecular oxygen"/>
    <property type="evidence" value="ECO:0007669"/>
    <property type="project" value="InterPro"/>
</dbReference>
<dbReference type="AlphaFoldDB" id="A0A0T6B6B5"/>
<dbReference type="InterPro" id="IPR001128">
    <property type="entry name" value="Cyt_P450"/>
</dbReference>
<dbReference type="PROSITE" id="PS00086">
    <property type="entry name" value="CYTOCHROME_P450"/>
    <property type="match status" value="1"/>
</dbReference>
<evidence type="ECO:0000256" key="10">
    <source>
        <dbReference type="ARBA" id="ARBA00023004"/>
    </source>
</evidence>
<keyword evidence="15" id="KW-1133">Transmembrane helix</keyword>
<dbReference type="GO" id="GO:0005789">
    <property type="term" value="C:endoplasmic reticulum membrane"/>
    <property type="evidence" value="ECO:0007669"/>
    <property type="project" value="UniProtKB-SubCell"/>
</dbReference>
<dbReference type="CDD" id="cd11056">
    <property type="entry name" value="CYP6-like"/>
    <property type="match status" value="1"/>
</dbReference>
<evidence type="ECO:0000256" key="3">
    <source>
        <dbReference type="ARBA" id="ARBA00004406"/>
    </source>
</evidence>
<comment type="caution">
    <text evidence="16">The sequence shown here is derived from an EMBL/GenBank/DDBJ whole genome shotgun (WGS) entry which is preliminary data.</text>
</comment>
<reference evidence="16 17" key="1">
    <citation type="submission" date="2015-09" db="EMBL/GenBank/DDBJ databases">
        <title>Draft genome of the scarab beetle Oryctes borbonicus.</title>
        <authorList>
            <person name="Meyer J.M."/>
            <person name="Markov G.V."/>
            <person name="Baskaran P."/>
            <person name="Herrmann M."/>
            <person name="Sommer R.J."/>
            <person name="Roedelsperger C."/>
        </authorList>
    </citation>
    <scope>NUCLEOTIDE SEQUENCE [LARGE SCALE GENOMIC DNA]</scope>
    <source>
        <strain evidence="16">OB123</strain>
        <tissue evidence="16">Whole animal</tissue>
    </source>
</reference>
<organism evidence="16 17">
    <name type="scientific">Oryctes borbonicus</name>
    <dbReference type="NCBI Taxonomy" id="1629725"/>
    <lineage>
        <taxon>Eukaryota</taxon>
        <taxon>Metazoa</taxon>
        <taxon>Ecdysozoa</taxon>
        <taxon>Arthropoda</taxon>
        <taxon>Hexapoda</taxon>
        <taxon>Insecta</taxon>
        <taxon>Pterygota</taxon>
        <taxon>Neoptera</taxon>
        <taxon>Endopterygota</taxon>
        <taxon>Coleoptera</taxon>
        <taxon>Polyphaga</taxon>
        <taxon>Scarabaeiformia</taxon>
        <taxon>Scarabaeidae</taxon>
        <taxon>Dynastinae</taxon>
        <taxon>Oryctes</taxon>
    </lineage>
</organism>
<dbReference type="GO" id="GO:0004497">
    <property type="term" value="F:monooxygenase activity"/>
    <property type="evidence" value="ECO:0007669"/>
    <property type="project" value="UniProtKB-KW"/>
</dbReference>
<evidence type="ECO:0000256" key="11">
    <source>
        <dbReference type="ARBA" id="ARBA00023033"/>
    </source>
</evidence>
<name>A0A0T6B6B5_9SCAR</name>
<dbReference type="SUPFAM" id="SSF48264">
    <property type="entry name" value="Cytochrome P450"/>
    <property type="match status" value="1"/>
</dbReference>
<dbReference type="PANTHER" id="PTHR24292:SF100">
    <property type="entry name" value="CYTOCHROME P450 6A16, ISOFORM B-RELATED"/>
    <property type="match status" value="1"/>
</dbReference>
<keyword evidence="6 13" id="KW-0479">Metal-binding</keyword>
<dbReference type="Gene3D" id="1.10.630.10">
    <property type="entry name" value="Cytochrome P450"/>
    <property type="match status" value="1"/>
</dbReference>
<comment type="similarity">
    <text evidence="4 14">Belongs to the cytochrome P450 family.</text>
</comment>
<proteinExistence type="inferred from homology"/>
<dbReference type="InterPro" id="IPR017972">
    <property type="entry name" value="Cyt_P450_CS"/>
</dbReference>
<evidence type="ECO:0000256" key="4">
    <source>
        <dbReference type="ARBA" id="ARBA00010617"/>
    </source>
</evidence>
<feature type="transmembrane region" description="Helical" evidence="15">
    <location>
        <begin position="229"/>
        <end position="247"/>
    </location>
</feature>
<evidence type="ECO:0000313" key="17">
    <source>
        <dbReference type="Proteomes" id="UP000051574"/>
    </source>
</evidence>
<dbReference type="InterPro" id="IPR002401">
    <property type="entry name" value="Cyt_P450_E_grp-I"/>
</dbReference>
<evidence type="ECO:0000256" key="7">
    <source>
        <dbReference type="ARBA" id="ARBA00022824"/>
    </source>
</evidence>
<dbReference type="InterPro" id="IPR036396">
    <property type="entry name" value="Cyt_P450_sf"/>
</dbReference>
<keyword evidence="11 14" id="KW-0503">Monooxygenase</keyword>
<keyword evidence="5 13" id="KW-0349">Heme</keyword>
<comment type="cofactor">
    <cofactor evidence="1 13">
        <name>heme</name>
        <dbReference type="ChEBI" id="CHEBI:30413"/>
    </cofactor>
</comment>
<evidence type="ECO:0000256" key="9">
    <source>
        <dbReference type="ARBA" id="ARBA00023002"/>
    </source>
</evidence>
<dbReference type="GO" id="GO:0020037">
    <property type="term" value="F:heme binding"/>
    <property type="evidence" value="ECO:0007669"/>
    <property type="project" value="InterPro"/>
</dbReference>
<dbReference type="InterPro" id="IPR050476">
    <property type="entry name" value="Insect_CytP450_Detox"/>
</dbReference>
<protein>
    <submittedName>
        <fullName evidence="16">Cytochrome P450</fullName>
    </submittedName>
</protein>